<dbReference type="PANTHER" id="PTHR48107:SF7">
    <property type="entry name" value="RE15974P"/>
    <property type="match status" value="1"/>
</dbReference>
<dbReference type="PRINTS" id="PR00081">
    <property type="entry name" value="GDHRDH"/>
</dbReference>
<dbReference type="Proteomes" id="UP001559025">
    <property type="component" value="Unassembled WGS sequence"/>
</dbReference>
<evidence type="ECO:0000313" key="4">
    <source>
        <dbReference type="Proteomes" id="UP001559025"/>
    </source>
</evidence>
<evidence type="ECO:0000256" key="1">
    <source>
        <dbReference type="ARBA" id="ARBA00006484"/>
    </source>
</evidence>
<proteinExistence type="inferred from homology"/>
<dbReference type="Gene3D" id="3.40.50.720">
    <property type="entry name" value="NAD(P)-binding Rossmann-like Domain"/>
    <property type="match status" value="1"/>
</dbReference>
<dbReference type="InterPro" id="IPR036291">
    <property type="entry name" value="NAD(P)-bd_dom_sf"/>
</dbReference>
<reference evidence="3 4" key="1">
    <citation type="submission" date="2024-01" db="EMBL/GenBank/DDBJ databases">
        <title>New evidence supports the origin of RcGTA from prophage.</title>
        <authorList>
            <person name="Xu Y."/>
            <person name="Liu B."/>
            <person name="Chen F."/>
        </authorList>
    </citation>
    <scope>NUCLEOTIDE SEQUENCE [LARGE SCALE GENOMIC DNA]</scope>
    <source>
        <strain evidence="3 4">CBW1107-2</strain>
    </source>
</reference>
<dbReference type="SUPFAM" id="SSF51735">
    <property type="entry name" value="NAD(P)-binding Rossmann-fold domains"/>
    <property type="match status" value="1"/>
</dbReference>
<dbReference type="InterPro" id="IPR002347">
    <property type="entry name" value="SDR_fam"/>
</dbReference>
<dbReference type="RefSeq" id="WP_368803926.1">
    <property type="nucleotide sequence ID" value="NZ_JAZHFV010000005.1"/>
</dbReference>
<gene>
    <name evidence="3" type="ORF">V1479_16705</name>
</gene>
<keyword evidence="4" id="KW-1185">Reference proteome</keyword>
<evidence type="ECO:0000256" key="2">
    <source>
        <dbReference type="ARBA" id="ARBA00023002"/>
    </source>
</evidence>
<keyword evidence="2" id="KW-0560">Oxidoreductase</keyword>
<dbReference type="PANTHER" id="PTHR48107">
    <property type="entry name" value="NADPH-DEPENDENT ALDEHYDE REDUCTASE-LIKE PROTEIN, CHLOROPLASTIC-RELATED"/>
    <property type="match status" value="1"/>
</dbReference>
<protein>
    <submittedName>
        <fullName evidence="3">SDR family oxidoreductase</fullName>
    </submittedName>
</protein>
<name>A0ABV3WW98_9HYPH</name>
<comment type="caution">
    <text evidence="3">The sequence shown here is derived from an EMBL/GenBank/DDBJ whole genome shotgun (WGS) entry which is preliminary data.</text>
</comment>
<sequence length="251" mass="25083">MTEARKGLVISGGSRGIGAATAIAGAAAGYDVCFSFASDQDAADRVAAAIEAAGGRATAVKADMTDESGVAELFAAADAMFGAPSAVVVNAGISGRVGRLADATVADLRNVFDTNILGAFLVARAGVRAMSTERGGPGGAIVIVSSRAAALGGAGEWVHYAASKGATDTLAIGLAREVAHEGIRVNAVRPGLIDTEIHARAGLVDRLERVAPNIPMKRAGDPQEVAASILWLASDAASYVTGALLDVSGGR</sequence>
<organism evidence="3 4">
    <name type="scientific">Neoaquamicrobium sediminum</name>
    <dbReference type="NCBI Taxonomy" id="1849104"/>
    <lineage>
        <taxon>Bacteria</taxon>
        <taxon>Pseudomonadati</taxon>
        <taxon>Pseudomonadota</taxon>
        <taxon>Alphaproteobacteria</taxon>
        <taxon>Hyphomicrobiales</taxon>
        <taxon>Phyllobacteriaceae</taxon>
        <taxon>Neoaquamicrobium</taxon>
    </lineage>
</organism>
<dbReference type="Pfam" id="PF13561">
    <property type="entry name" value="adh_short_C2"/>
    <property type="match status" value="1"/>
</dbReference>
<comment type="similarity">
    <text evidence="1">Belongs to the short-chain dehydrogenases/reductases (SDR) family.</text>
</comment>
<evidence type="ECO:0000313" key="3">
    <source>
        <dbReference type="EMBL" id="MEX4008952.1"/>
    </source>
</evidence>
<dbReference type="EMBL" id="JAZHFV010000005">
    <property type="protein sequence ID" value="MEX4008952.1"/>
    <property type="molecule type" value="Genomic_DNA"/>
</dbReference>
<accession>A0ABV3WW98</accession>